<protein>
    <recommendedName>
        <fullName evidence="4">HicB-like antitoxin of toxin-antitoxin system domain-containing protein</fullName>
    </recommendedName>
</protein>
<gene>
    <name evidence="2" type="ORF">Hs30E_06480</name>
</gene>
<keyword evidence="1" id="KW-1277">Toxin-antitoxin system</keyword>
<dbReference type="RefSeq" id="WP_172207934.1">
    <property type="nucleotide sequence ID" value="NZ_BLLI01000012.1"/>
</dbReference>
<accession>A0A6A0BE41</accession>
<dbReference type="EMBL" id="BLLI01000012">
    <property type="protein sequence ID" value="GFH42097.1"/>
    <property type="molecule type" value="Genomic_DNA"/>
</dbReference>
<comment type="caution">
    <text evidence="2">The sequence shown here is derived from an EMBL/GenBank/DDBJ whole genome shotgun (WGS) entry which is preliminary data.</text>
</comment>
<dbReference type="InterPro" id="IPR009956">
    <property type="entry name" value="Post-segregation_anti-tox_CcdA"/>
</dbReference>
<dbReference type="Pfam" id="PF07362">
    <property type="entry name" value="CcdA"/>
    <property type="match status" value="1"/>
</dbReference>
<proteinExistence type="predicted"/>
<sequence length="116" mass="13376">MRDKIVIYPAVFEKMTDKGFETYYDVRFPDVHNAWEVLGLVLVDVPPMPSDLLEVKKTILMPTCNWLRLILRRTLKVKKNTTIPADLAKQAENLDINFSSVLTKALKQEIKILTES</sequence>
<name>A0A6A0BE41_9LACT</name>
<keyword evidence="3" id="KW-1185">Reference proteome</keyword>
<dbReference type="Proteomes" id="UP000480303">
    <property type="component" value="Unassembled WGS sequence"/>
</dbReference>
<evidence type="ECO:0000313" key="2">
    <source>
        <dbReference type="EMBL" id="GFH42097.1"/>
    </source>
</evidence>
<dbReference type="AlphaFoldDB" id="A0A6A0BE41"/>
<evidence type="ECO:0008006" key="4">
    <source>
        <dbReference type="Google" id="ProtNLM"/>
    </source>
</evidence>
<evidence type="ECO:0000313" key="3">
    <source>
        <dbReference type="Proteomes" id="UP000480303"/>
    </source>
</evidence>
<reference evidence="2 3" key="1">
    <citation type="submission" date="2020-02" db="EMBL/GenBank/DDBJ databases">
        <title>Draft genome sequence of Lactococcus sp. Hs30E4-3.</title>
        <authorList>
            <person name="Noda S."/>
            <person name="Yuki M."/>
            <person name="Ohkuma M."/>
        </authorList>
    </citation>
    <scope>NUCLEOTIDE SEQUENCE [LARGE SCALE GENOMIC DNA]</scope>
    <source>
        <strain evidence="2 3">Hs30E4-3</strain>
    </source>
</reference>
<evidence type="ECO:0000256" key="1">
    <source>
        <dbReference type="ARBA" id="ARBA00022649"/>
    </source>
</evidence>
<organism evidence="2 3">
    <name type="scientific">Pseudolactococcus hodotermopsidis</name>
    <dbReference type="NCBI Taxonomy" id="2709157"/>
    <lineage>
        <taxon>Bacteria</taxon>
        <taxon>Bacillati</taxon>
        <taxon>Bacillota</taxon>
        <taxon>Bacilli</taxon>
        <taxon>Lactobacillales</taxon>
        <taxon>Streptococcaceae</taxon>
        <taxon>Pseudolactococcus</taxon>
    </lineage>
</organism>